<dbReference type="EMBL" id="FNFV01000005">
    <property type="protein sequence ID" value="SDK90484.1"/>
    <property type="molecule type" value="Genomic_DNA"/>
</dbReference>
<protein>
    <recommendedName>
        <fullName evidence="3">2,4-dihydroxyhept-2-ene-1,7-dioic acid aldolase</fullName>
    </recommendedName>
</protein>
<evidence type="ECO:0000313" key="2">
    <source>
        <dbReference type="Proteomes" id="UP000199328"/>
    </source>
</evidence>
<dbReference type="RefSeq" id="WP_092500870.1">
    <property type="nucleotide sequence ID" value="NZ_FNFV01000005.1"/>
</dbReference>
<dbReference type="Pfam" id="PF09981">
    <property type="entry name" value="DUF2218"/>
    <property type="match status" value="1"/>
</dbReference>
<dbReference type="Proteomes" id="UP000199328">
    <property type="component" value="Unassembled WGS sequence"/>
</dbReference>
<keyword evidence="2" id="KW-1185">Reference proteome</keyword>
<reference evidence="2" key="1">
    <citation type="submission" date="2016-10" db="EMBL/GenBank/DDBJ databases">
        <authorList>
            <person name="Varghese N."/>
            <person name="Submissions S."/>
        </authorList>
    </citation>
    <scope>NUCLEOTIDE SEQUENCE [LARGE SCALE GENOMIC DNA]</scope>
    <source>
        <strain evidence="2">CGMCC 1.10789</strain>
    </source>
</reference>
<dbReference type="PIRSF" id="PIRSF028291">
    <property type="entry name" value="UCP028291"/>
    <property type="match status" value="1"/>
</dbReference>
<gene>
    <name evidence="1" type="ORF">SAMN05216257_105298</name>
</gene>
<organism evidence="1 2">
    <name type="scientific">Meinhardsimonia xiamenensis</name>
    <dbReference type="NCBI Taxonomy" id="990712"/>
    <lineage>
        <taxon>Bacteria</taxon>
        <taxon>Pseudomonadati</taxon>
        <taxon>Pseudomonadota</taxon>
        <taxon>Alphaproteobacteria</taxon>
        <taxon>Rhodobacterales</taxon>
        <taxon>Paracoccaceae</taxon>
        <taxon>Meinhardsimonia</taxon>
    </lineage>
</organism>
<evidence type="ECO:0000313" key="1">
    <source>
        <dbReference type="EMBL" id="SDK90484.1"/>
    </source>
</evidence>
<dbReference type="STRING" id="990712.SAMN05216257_105298"/>
<evidence type="ECO:0008006" key="3">
    <source>
        <dbReference type="Google" id="ProtNLM"/>
    </source>
</evidence>
<accession>A0A1G9FQ06</accession>
<name>A0A1G9FQ06_9RHOB</name>
<sequence>MQPRARATGRFETPHASRYLQQLCKHFAHKLEVRYDDTSGEVALPTGPCRLTAGDGCLIAEVAAEDETGLERARAIIDSHLARFAFRESFRNMSWS</sequence>
<proteinExistence type="predicted"/>
<dbReference type="OrthoDB" id="9806511at2"/>
<dbReference type="InterPro" id="IPR014543">
    <property type="entry name" value="UCP028291"/>
</dbReference>
<dbReference type="AlphaFoldDB" id="A0A1G9FQ06"/>
<dbReference type="Gene3D" id="3.30.310.50">
    <property type="entry name" value="Alpha-D-phosphohexomutase, C-terminal domain"/>
    <property type="match status" value="1"/>
</dbReference>